<dbReference type="Pfam" id="PF07707">
    <property type="entry name" value="BACK"/>
    <property type="match status" value="1"/>
</dbReference>
<keyword evidence="3" id="KW-1185">Reference proteome</keyword>
<dbReference type="PANTHER" id="PTHR45774:SF3">
    <property type="entry name" value="BTB (POZ) DOMAIN-CONTAINING 2B-RELATED"/>
    <property type="match status" value="1"/>
</dbReference>
<dbReference type="AlphaFoldDB" id="A0A8J2PBJ0"/>
<gene>
    <name evidence="2" type="ORF">AFUS01_LOCUS32448</name>
</gene>
<dbReference type="EMBL" id="CAJVCH010525496">
    <property type="protein sequence ID" value="CAG7822162.1"/>
    <property type="molecule type" value="Genomic_DNA"/>
</dbReference>
<organism evidence="2 3">
    <name type="scientific">Allacma fusca</name>
    <dbReference type="NCBI Taxonomy" id="39272"/>
    <lineage>
        <taxon>Eukaryota</taxon>
        <taxon>Metazoa</taxon>
        <taxon>Ecdysozoa</taxon>
        <taxon>Arthropoda</taxon>
        <taxon>Hexapoda</taxon>
        <taxon>Collembola</taxon>
        <taxon>Symphypleona</taxon>
        <taxon>Sminthuridae</taxon>
        <taxon>Allacma</taxon>
    </lineage>
</organism>
<dbReference type="GO" id="GO:0005829">
    <property type="term" value="C:cytosol"/>
    <property type="evidence" value="ECO:0007669"/>
    <property type="project" value="TreeGrafter"/>
</dbReference>
<dbReference type="PANTHER" id="PTHR45774">
    <property type="entry name" value="BTB/POZ DOMAIN-CONTAINING"/>
    <property type="match status" value="1"/>
</dbReference>
<sequence>MILVQNGLNQITDVASKHFECIVQYLFGHFIWTFTTMESACSQIEAANTYGLKALYDDLFEKLAQLVIKRLAVFNNGVACRAWVLFKTLDKNNMLAETARDYILKNAAEILRGDTFLDLSKNDLLDILKDDNLAVESELDVYKALIRWGAH</sequence>
<name>A0A8J2PBJ0_9HEXA</name>
<feature type="domain" description="BACK" evidence="1">
    <location>
        <begin position="92"/>
        <end position="150"/>
    </location>
</feature>
<reference evidence="2" key="1">
    <citation type="submission" date="2021-06" db="EMBL/GenBank/DDBJ databases">
        <authorList>
            <person name="Hodson N. C."/>
            <person name="Mongue J. A."/>
            <person name="Jaron S. K."/>
        </authorList>
    </citation>
    <scope>NUCLEOTIDE SEQUENCE</scope>
</reference>
<evidence type="ECO:0000259" key="1">
    <source>
        <dbReference type="Pfam" id="PF07707"/>
    </source>
</evidence>
<feature type="non-terminal residue" evidence="2">
    <location>
        <position position="1"/>
    </location>
</feature>
<dbReference type="Proteomes" id="UP000708208">
    <property type="component" value="Unassembled WGS sequence"/>
</dbReference>
<evidence type="ECO:0000313" key="3">
    <source>
        <dbReference type="Proteomes" id="UP000708208"/>
    </source>
</evidence>
<proteinExistence type="predicted"/>
<dbReference type="GO" id="GO:0000932">
    <property type="term" value="C:P-body"/>
    <property type="evidence" value="ECO:0007669"/>
    <property type="project" value="TreeGrafter"/>
</dbReference>
<accession>A0A8J2PBJ0</accession>
<dbReference type="InterPro" id="IPR011705">
    <property type="entry name" value="BACK"/>
</dbReference>
<evidence type="ECO:0000313" key="2">
    <source>
        <dbReference type="EMBL" id="CAG7822162.1"/>
    </source>
</evidence>
<dbReference type="GO" id="GO:0022008">
    <property type="term" value="P:neurogenesis"/>
    <property type="evidence" value="ECO:0007669"/>
    <property type="project" value="TreeGrafter"/>
</dbReference>
<protein>
    <recommendedName>
        <fullName evidence="1">BACK domain-containing protein</fullName>
    </recommendedName>
</protein>
<dbReference type="OrthoDB" id="2359033at2759"/>
<comment type="caution">
    <text evidence="2">The sequence shown here is derived from an EMBL/GenBank/DDBJ whole genome shotgun (WGS) entry which is preliminary data.</text>
</comment>